<evidence type="ECO:0000313" key="4">
    <source>
        <dbReference type="Proteomes" id="UP000562027"/>
    </source>
</evidence>
<dbReference type="AlphaFoldDB" id="A0A840LFW5"/>
<sequence length="189" mass="19896">MLSLLILGCFLQLLMRPSTARFEGPGLRQAITVFLSPSKEVSQREEDPPPQFGKLSSLVISEPSFDFETATASAAIAQAPSPTPPPQGDSLDIPASPAPLQLGTDTLRAAMSNSKSQVQQLAEASGQDLGTPKRSKSDHFAASAEFAGKPGCLRPDALKFNPPKIGPVEVSGILVLPFMLQGPLMGKCV</sequence>
<dbReference type="Proteomes" id="UP000562027">
    <property type="component" value="Unassembled WGS sequence"/>
</dbReference>
<accession>A0A840LFW5</accession>
<feature type="signal peptide" evidence="2">
    <location>
        <begin position="1"/>
        <end position="20"/>
    </location>
</feature>
<comment type="caution">
    <text evidence="3">The sequence shown here is derived from an EMBL/GenBank/DDBJ whole genome shotgun (WGS) entry which is preliminary data.</text>
</comment>
<evidence type="ECO:0000313" key="3">
    <source>
        <dbReference type="EMBL" id="MBB4845915.1"/>
    </source>
</evidence>
<evidence type="ECO:0000256" key="1">
    <source>
        <dbReference type="SAM" id="MobiDB-lite"/>
    </source>
</evidence>
<reference evidence="3 4" key="1">
    <citation type="submission" date="2020-08" db="EMBL/GenBank/DDBJ databases">
        <title>Functional genomics of gut bacteria from endangered species of beetles.</title>
        <authorList>
            <person name="Carlos-Shanley C."/>
        </authorList>
    </citation>
    <scope>NUCLEOTIDE SEQUENCE [LARGE SCALE GENOMIC DNA]</scope>
    <source>
        <strain evidence="3 4">S00239</strain>
    </source>
</reference>
<evidence type="ECO:0000256" key="2">
    <source>
        <dbReference type="SAM" id="SignalP"/>
    </source>
</evidence>
<organism evidence="3 4">
    <name type="scientific">Roseateles oligotrophus</name>
    <dbReference type="NCBI Taxonomy" id="1769250"/>
    <lineage>
        <taxon>Bacteria</taxon>
        <taxon>Pseudomonadati</taxon>
        <taxon>Pseudomonadota</taxon>
        <taxon>Betaproteobacteria</taxon>
        <taxon>Burkholderiales</taxon>
        <taxon>Sphaerotilaceae</taxon>
        <taxon>Roseateles</taxon>
    </lineage>
</organism>
<feature type="chain" id="PRO_5032972673" evidence="2">
    <location>
        <begin position="21"/>
        <end position="189"/>
    </location>
</feature>
<dbReference type="RefSeq" id="WP_184304293.1">
    <property type="nucleotide sequence ID" value="NZ_JACHLP010000012.1"/>
</dbReference>
<protein>
    <submittedName>
        <fullName evidence="3">Uncharacterized protein</fullName>
    </submittedName>
</protein>
<dbReference type="EMBL" id="JACHLP010000012">
    <property type="protein sequence ID" value="MBB4845915.1"/>
    <property type="molecule type" value="Genomic_DNA"/>
</dbReference>
<name>A0A840LFW5_9BURK</name>
<keyword evidence="2" id="KW-0732">Signal</keyword>
<gene>
    <name evidence="3" type="ORF">HNP55_004469</name>
</gene>
<proteinExistence type="predicted"/>
<keyword evidence="4" id="KW-1185">Reference proteome</keyword>
<feature type="region of interest" description="Disordered" evidence="1">
    <location>
        <begin position="77"/>
        <end position="99"/>
    </location>
</feature>